<name>A0A7X6L8C0_9NOCA</name>
<evidence type="ECO:0008006" key="4">
    <source>
        <dbReference type="Google" id="ProtNLM"/>
    </source>
</evidence>
<dbReference type="EMBL" id="JAAXOS010000014">
    <property type="protein sequence ID" value="NKY29736.1"/>
    <property type="molecule type" value="Genomic_DNA"/>
</dbReference>
<proteinExistence type="predicted"/>
<gene>
    <name evidence="2" type="ORF">HGB38_26515</name>
</gene>
<evidence type="ECO:0000313" key="2">
    <source>
        <dbReference type="EMBL" id="NKY29736.1"/>
    </source>
</evidence>
<accession>A0A7X6L8C0</accession>
<evidence type="ECO:0000313" key="3">
    <source>
        <dbReference type="Proteomes" id="UP000540698"/>
    </source>
</evidence>
<feature type="chain" id="PRO_5030763863" description="Secreted protein" evidence="1">
    <location>
        <begin position="25"/>
        <end position="178"/>
    </location>
</feature>
<comment type="caution">
    <text evidence="2">The sequence shown here is derived from an EMBL/GenBank/DDBJ whole genome shotgun (WGS) entry which is preliminary data.</text>
</comment>
<organism evidence="2 3">
    <name type="scientific">Nocardia gamkensis</name>
    <dbReference type="NCBI Taxonomy" id="352869"/>
    <lineage>
        <taxon>Bacteria</taxon>
        <taxon>Bacillati</taxon>
        <taxon>Actinomycetota</taxon>
        <taxon>Actinomycetes</taxon>
        <taxon>Mycobacteriales</taxon>
        <taxon>Nocardiaceae</taxon>
        <taxon>Nocardia</taxon>
    </lineage>
</organism>
<dbReference type="Proteomes" id="UP000540698">
    <property type="component" value="Unassembled WGS sequence"/>
</dbReference>
<feature type="signal peptide" evidence="1">
    <location>
        <begin position="1"/>
        <end position="24"/>
    </location>
</feature>
<evidence type="ECO:0000256" key="1">
    <source>
        <dbReference type="SAM" id="SignalP"/>
    </source>
</evidence>
<protein>
    <recommendedName>
        <fullName evidence="4">Secreted protein</fullName>
    </recommendedName>
</protein>
<keyword evidence="3" id="KW-1185">Reference proteome</keyword>
<sequence length="178" mass="18827">MRVTKAVVLVVLLIVAAGSGAATADPGLDRPSALPPIAAPLALFTLTTIPDGWQARTDLRPQLEIFADGRAVSSPDAVAAERRPETPPKRIDGHIPPDVLSAALAETKALATVDLGVPAATDQSSRIIDFMPQSPSEDVHLVVYSPDTTEGLGAEQQAARKRFADLYRKLLDAFAQDN</sequence>
<dbReference type="RefSeq" id="WP_062973686.1">
    <property type="nucleotide sequence ID" value="NZ_JAAXOS010000014.1"/>
</dbReference>
<keyword evidence="1" id="KW-0732">Signal</keyword>
<reference evidence="2 3" key="1">
    <citation type="submission" date="2020-04" db="EMBL/GenBank/DDBJ databases">
        <title>MicrobeNet Type strains.</title>
        <authorList>
            <person name="Nicholson A.C."/>
        </authorList>
    </citation>
    <scope>NUCLEOTIDE SEQUENCE [LARGE SCALE GENOMIC DNA]</scope>
    <source>
        <strain evidence="2 3">DSM 44956</strain>
    </source>
</reference>
<dbReference type="AlphaFoldDB" id="A0A7X6L8C0"/>